<keyword evidence="1" id="KW-0614">Plasmid</keyword>
<dbReference type="Proteomes" id="UP000501421">
    <property type="component" value="Plasmid pGspE55-1"/>
</dbReference>
<dbReference type="AlphaFoldDB" id="A0A679FVD4"/>
<protein>
    <submittedName>
        <fullName evidence="1">Uncharacterized protein</fullName>
    </submittedName>
</protein>
<accession>A0A679FVD4</accession>
<organism evidence="1 2">
    <name type="scientific">Geobacillus subterraneus</name>
    <dbReference type="NCBI Taxonomy" id="129338"/>
    <lineage>
        <taxon>Bacteria</taxon>
        <taxon>Bacillati</taxon>
        <taxon>Bacillota</taxon>
        <taxon>Bacilli</taxon>
        <taxon>Bacillales</taxon>
        <taxon>Anoxybacillaceae</taxon>
        <taxon>Geobacillus</taxon>
    </lineage>
</organism>
<proteinExistence type="predicted"/>
<gene>
    <name evidence="1" type="ORF">GsuE55_37720</name>
</gene>
<geneLocation type="plasmid" evidence="1 2">
    <name>pGspE55-1</name>
</geneLocation>
<sequence>MRNDVRGQEFRRLTRLLAPVLKQEGIPLSFRGYEEMVWRCEQMIEHHVADVYELARDCLHWAHYLSELKTLLCVLCETWQERLSFWQVRCSETQERTSISLIRELKKQIDLLKTYIDLLDAERVYFLQMHFLCMQAFRKTILL</sequence>
<evidence type="ECO:0000313" key="2">
    <source>
        <dbReference type="Proteomes" id="UP000501421"/>
    </source>
</evidence>
<reference evidence="2" key="1">
    <citation type="journal article" date="2020" name="Microbiol. Resour. Announc.">
        <title>Complete Genome Sequence of Geobacillus sp. Strain E55-1, Isolated from Mine Geyser in Japan.</title>
        <authorList>
            <person name="Miyazaki K."/>
            <person name="Hase E."/>
            <person name="Tokito N."/>
        </authorList>
    </citation>
    <scope>NUCLEOTIDE SEQUENCE [LARGE SCALE GENOMIC DNA]</scope>
    <source>
        <strain evidence="2">E55-1</strain>
        <plasmid evidence="2">pGspE55-1</plasmid>
    </source>
</reference>
<evidence type="ECO:0000313" key="1">
    <source>
        <dbReference type="EMBL" id="BBW98939.1"/>
    </source>
</evidence>
<name>A0A679FVD4_9BACL</name>
<keyword evidence="2" id="KW-1185">Reference proteome</keyword>
<dbReference type="EMBL" id="AP022558">
    <property type="protein sequence ID" value="BBW98939.1"/>
    <property type="molecule type" value="Genomic_DNA"/>
</dbReference>